<feature type="signal peptide" evidence="1">
    <location>
        <begin position="1"/>
        <end position="27"/>
    </location>
</feature>
<keyword evidence="1" id="KW-0732">Signal</keyword>
<dbReference type="GeneID" id="48308228"/>
<proteinExistence type="predicted"/>
<accession>A0A1B2DY01</accession>
<organism evidence="2">
    <name type="scientific">Paenibacillus ihbetae</name>
    <dbReference type="NCBI Taxonomy" id="1870820"/>
    <lineage>
        <taxon>Bacteria</taxon>
        <taxon>Bacillati</taxon>
        <taxon>Bacillota</taxon>
        <taxon>Bacilli</taxon>
        <taxon>Bacillales</taxon>
        <taxon>Paenibacillaceae</taxon>
        <taxon>Paenibacillus</taxon>
    </lineage>
</organism>
<protein>
    <submittedName>
        <fullName evidence="2">Uncharacterized protein</fullName>
    </submittedName>
</protein>
<name>A0A1B2DY01_9BACL</name>
<dbReference type="AlphaFoldDB" id="A0A1B2DY01"/>
<gene>
    <name evidence="2" type="ORF">BBD41_08235</name>
</gene>
<sequence>MNKSMKITVAALSGLLMLGSMNVASEAAPDISGSTAAAVSKVEQLEKEETARINKLLEDNPDDSYMVYVSNELTKGKRLETFAMGNTHPEYNTYEDYWKKASTLKEPVLKQPKNLPENYRFVSGKIVGPYSSEYHNEMEAEAKKLKKQVHSKKVNWTKSNMILLHYKNGTHYIKFQSARLDPKDKKQKGYTYITAEELKKKYPKLGKKFITNTLSWIENGKSFSISTNPGNPLKEEDLIKMAKTVVKK</sequence>
<dbReference type="RefSeq" id="WP_099477237.1">
    <property type="nucleotide sequence ID" value="NZ_CP016809.1"/>
</dbReference>
<evidence type="ECO:0000256" key="1">
    <source>
        <dbReference type="SAM" id="SignalP"/>
    </source>
</evidence>
<dbReference type="KEGG" id="pib:BBD41_08235"/>
<feature type="chain" id="PRO_5008535309" evidence="1">
    <location>
        <begin position="28"/>
        <end position="248"/>
    </location>
</feature>
<reference evidence="2" key="1">
    <citation type="submission" date="2016-08" db="EMBL/GenBank/DDBJ databases">
        <title>Complete Genome Seqeunce of Paenibacillus sp. nov. IHBB 9852 from high altitute lake of Indian trans-Himalayas.</title>
        <authorList>
            <person name="Kiran S."/>
            <person name="Swarnkar M.K."/>
            <person name="Rana A."/>
            <person name="Tewari R."/>
            <person name="Gulati A."/>
        </authorList>
    </citation>
    <scope>NUCLEOTIDE SEQUENCE [LARGE SCALE GENOMIC DNA]</scope>
    <source>
        <strain evidence="2">IHBB 9852</strain>
    </source>
</reference>
<dbReference type="EMBL" id="CP016809">
    <property type="protein sequence ID" value="ANY72571.1"/>
    <property type="molecule type" value="Genomic_DNA"/>
</dbReference>
<evidence type="ECO:0000313" key="2">
    <source>
        <dbReference type="EMBL" id="ANY72571.1"/>
    </source>
</evidence>